<dbReference type="Pfam" id="PF00669">
    <property type="entry name" value="Flagellin_N"/>
    <property type="match status" value="1"/>
</dbReference>
<dbReference type="Gene3D" id="1.20.1330.10">
    <property type="entry name" value="f41 fragment of flagellin, N-terminal domain"/>
    <property type="match status" value="1"/>
</dbReference>
<comment type="subcellular location">
    <subcellularLocation>
        <location evidence="5">Periplasmic flagellum</location>
    </subcellularLocation>
    <subcellularLocation>
        <location evidence="5">Periplasm</location>
    </subcellularLocation>
</comment>
<keyword evidence="8" id="KW-0966">Cell projection</keyword>
<dbReference type="SUPFAM" id="SSF64518">
    <property type="entry name" value="Phase 1 flagellin"/>
    <property type="match status" value="1"/>
</dbReference>
<name>A0A224AU75_9SPIR</name>
<dbReference type="GO" id="GO:0055040">
    <property type="term" value="C:periplasmic flagellum"/>
    <property type="evidence" value="ECO:0007669"/>
    <property type="project" value="UniProtKB-SubCell"/>
</dbReference>
<evidence type="ECO:0000259" key="7">
    <source>
        <dbReference type="Pfam" id="PF00700"/>
    </source>
</evidence>
<accession>A0A224AU75</accession>
<evidence type="ECO:0000259" key="6">
    <source>
        <dbReference type="Pfam" id="PF00669"/>
    </source>
</evidence>
<evidence type="ECO:0000313" key="8">
    <source>
        <dbReference type="EMBL" id="BBA20436.1"/>
    </source>
</evidence>
<dbReference type="GO" id="GO:0005198">
    <property type="term" value="F:structural molecule activity"/>
    <property type="evidence" value="ECO:0007669"/>
    <property type="project" value="UniProtKB-UniRule"/>
</dbReference>
<sequence length="260" mass="29123">MQGLKVVNKNIQLGINFLATSETWLNSIDVILQELRNLAVRTASGIYTKEDRDQIKQQVLNYTNEIERISSVAQYNKLNLFQGNLNSSNINSNLNTKKNLATDKKIQPTNTSNSSTSNSNTLNLHIGPNVNENIQINLEKISLLDLGLKESNDIKSKLTISFETDKDSNESIEKLDNAIKKINTLRSNLGSQARRIEMALESALENIQNFETANSIIQDTNIAEEITKYIQNKLLADTSSIMLSQSNLHPNIALKLLDIH</sequence>
<proteinExistence type="inferred from homology"/>
<dbReference type="Gene3D" id="6.10.10.10">
    <property type="entry name" value="Flagellar export chaperone, C-terminal domain"/>
    <property type="match status" value="1"/>
</dbReference>
<evidence type="ECO:0000256" key="4">
    <source>
        <dbReference type="ARBA" id="ARBA00023143"/>
    </source>
</evidence>
<keyword evidence="3 5" id="KW-0574">Periplasm</keyword>
<evidence type="ECO:0000256" key="3">
    <source>
        <dbReference type="ARBA" id="ARBA00022764"/>
    </source>
</evidence>
<dbReference type="PANTHER" id="PTHR42792:SF2">
    <property type="entry name" value="FLAGELLIN"/>
    <property type="match status" value="1"/>
</dbReference>
<dbReference type="Pfam" id="PF00700">
    <property type="entry name" value="Flagellin_C"/>
    <property type="match status" value="1"/>
</dbReference>
<dbReference type="InterPro" id="IPR042187">
    <property type="entry name" value="Flagellin_C_sub2"/>
</dbReference>
<reference evidence="8" key="1">
    <citation type="submission" date="2017-07" db="EMBL/GenBank/DDBJ databases">
        <title>Development of Polymerase Chain Reaction Assays for diagnosis of Akoya oyster disease.</title>
        <authorList>
            <person name="Matsuyama T."/>
        </authorList>
    </citation>
    <scope>NUCLEOTIDE SEQUENCE</scope>
</reference>
<dbReference type="EMBL" id="LC312647">
    <property type="protein sequence ID" value="BBA20436.1"/>
    <property type="molecule type" value="Genomic_DNA"/>
</dbReference>
<keyword evidence="8" id="KW-0282">Flagellum</keyword>
<keyword evidence="8" id="KW-0969">Cilium</keyword>
<protein>
    <recommendedName>
        <fullName evidence="5">Flagellin</fullName>
    </recommendedName>
</protein>
<evidence type="ECO:0000256" key="1">
    <source>
        <dbReference type="ARBA" id="ARBA00004095"/>
    </source>
</evidence>
<dbReference type="PANTHER" id="PTHR42792">
    <property type="entry name" value="FLAGELLIN"/>
    <property type="match status" value="1"/>
</dbReference>
<evidence type="ECO:0000256" key="5">
    <source>
        <dbReference type="RuleBase" id="RU362073"/>
    </source>
</evidence>
<dbReference type="InterPro" id="IPR046358">
    <property type="entry name" value="Flagellin_C"/>
</dbReference>
<keyword evidence="4 5" id="KW-0975">Bacterial flagellum</keyword>
<dbReference type="InterPro" id="IPR001492">
    <property type="entry name" value="Flagellin"/>
</dbReference>
<comment type="similarity">
    <text evidence="2 5">Belongs to the bacterial flagellin family.</text>
</comment>
<comment type="function">
    <text evidence="1 5">Component of the core of the flagella.</text>
</comment>
<dbReference type="AlphaFoldDB" id="A0A224AU75"/>
<evidence type="ECO:0000256" key="2">
    <source>
        <dbReference type="ARBA" id="ARBA00005709"/>
    </source>
</evidence>
<feature type="domain" description="Flagellin C-terminal" evidence="7">
    <location>
        <begin position="172"/>
        <end position="257"/>
    </location>
</feature>
<organism evidence="8">
    <name type="scientific">uncultured spirochete</name>
    <dbReference type="NCBI Taxonomy" id="156406"/>
    <lineage>
        <taxon>Bacteria</taxon>
        <taxon>Pseudomonadati</taxon>
        <taxon>Spirochaetota</taxon>
        <taxon>Spirochaetia</taxon>
        <taxon>Spirochaetales</taxon>
        <taxon>environmental samples</taxon>
    </lineage>
</organism>
<dbReference type="InterPro" id="IPR001029">
    <property type="entry name" value="Flagellin_N"/>
</dbReference>
<feature type="domain" description="Flagellin N-terminal" evidence="6">
    <location>
        <begin position="2"/>
        <end position="84"/>
    </location>
</feature>